<organism evidence="2 3">
    <name type="scientific">Halolactibacillus miurensis</name>
    <dbReference type="NCBI Taxonomy" id="306541"/>
    <lineage>
        <taxon>Bacteria</taxon>
        <taxon>Bacillati</taxon>
        <taxon>Bacillota</taxon>
        <taxon>Bacilli</taxon>
        <taxon>Bacillales</taxon>
        <taxon>Bacillaceae</taxon>
        <taxon>Halolactibacillus</taxon>
    </lineage>
</organism>
<name>A0A1I6PQS6_9BACI</name>
<evidence type="ECO:0000313" key="1">
    <source>
        <dbReference type="EMBL" id="GEM03689.1"/>
    </source>
</evidence>
<protein>
    <submittedName>
        <fullName evidence="2">Uncharacterized protein</fullName>
    </submittedName>
</protein>
<reference evidence="2 3" key="1">
    <citation type="submission" date="2016-10" db="EMBL/GenBank/DDBJ databases">
        <authorList>
            <person name="de Groot N.N."/>
        </authorList>
    </citation>
    <scope>NUCLEOTIDE SEQUENCE [LARGE SCALE GENOMIC DNA]</scope>
    <source>
        <strain evidence="2 3">DSM 17074</strain>
    </source>
</reference>
<sequence length="116" mass="13318">MKRKSIIILSSIIICLLIIDENLPKMNDPSTSYYPPPSASYQVKIKYVHDVSDILVTLYELNGTASQITIKGIEVFQDINNLENLTRIPLQCYYYFPQFKKPEAHAPDLISLYFTS</sequence>
<keyword evidence="4" id="KW-1185">Reference proteome</keyword>
<dbReference type="RefSeq" id="WP_062319136.1">
    <property type="nucleotide sequence ID" value="NZ_BJWJ01000005.1"/>
</dbReference>
<proteinExistence type="predicted"/>
<evidence type="ECO:0000313" key="4">
    <source>
        <dbReference type="Proteomes" id="UP000321773"/>
    </source>
</evidence>
<reference evidence="1 4" key="2">
    <citation type="submission" date="2019-07" db="EMBL/GenBank/DDBJ databases">
        <title>Whole genome shotgun sequence of Halolactibacillus miurensis NBRC 100873.</title>
        <authorList>
            <person name="Hosoyama A."/>
            <person name="Uohara A."/>
            <person name="Ohji S."/>
            <person name="Ichikawa N."/>
        </authorList>
    </citation>
    <scope>NUCLEOTIDE SEQUENCE [LARGE SCALE GENOMIC DNA]</scope>
    <source>
        <strain evidence="1 4">NBRC 100873</strain>
    </source>
</reference>
<dbReference type="Proteomes" id="UP000199139">
    <property type="component" value="Unassembled WGS sequence"/>
</dbReference>
<gene>
    <name evidence="1" type="ORF">HMI01_06770</name>
    <name evidence="2" type="ORF">SAMN05421668_102141</name>
</gene>
<dbReference type="EMBL" id="FPAI01000002">
    <property type="protein sequence ID" value="SFS42557.1"/>
    <property type="molecule type" value="Genomic_DNA"/>
</dbReference>
<evidence type="ECO:0000313" key="2">
    <source>
        <dbReference type="EMBL" id="SFS42557.1"/>
    </source>
</evidence>
<dbReference type="Proteomes" id="UP000321773">
    <property type="component" value="Unassembled WGS sequence"/>
</dbReference>
<evidence type="ECO:0000313" key="3">
    <source>
        <dbReference type="Proteomes" id="UP000199139"/>
    </source>
</evidence>
<dbReference type="EMBL" id="BJWJ01000005">
    <property type="protein sequence ID" value="GEM03689.1"/>
    <property type="molecule type" value="Genomic_DNA"/>
</dbReference>
<dbReference type="OrthoDB" id="9984294at2"/>
<accession>A0A1I6PQS6</accession>
<dbReference type="AlphaFoldDB" id="A0A1I6PQS6"/>